<evidence type="ECO:0000313" key="2">
    <source>
        <dbReference type="Proteomes" id="UP000018227"/>
    </source>
</evidence>
<keyword evidence="2" id="KW-1185">Reference proteome</keyword>
<name>V2Y472_9FIRM</name>
<dbReference type="HOGENOM" id="CLU_3249006_0_0_9"/>
<reference evidence="1 2" key="1">
    <citation type="submission" date="2013-06" db="EMBL/GenBank/DDBJ databases">
        <authorList>
            <person name="Weinstock G."/>
            <person name="Sodergren E."/>
            <person name="Clifton S."/>
            <person name="Fulton L."/>
            <person name="Fulton B."/>
            <person name="Courtney L."/>
            <person name="Fronick C."/>
            <person name="Harrison M."/>
            <person name="Strong C."/>
            <person name="Farmer C."/>
            <person name="Delahaunty K."/>
            <person name="Markovic C."/>
            <person name="Hall O."/>
            <person name="Minx P."/>
            <person name="Tomlinson C."/>
            <person name="Mitreva M."/>
            <person name="Nelson J."/>
            <person name="Hou S."/>
            <person name="Wollam A."/>
            <person name="Pepin K.H."/>
            <person name="Johnson M."/>
            <person name="Bhonagiri V."/>
            <person name="Nash W.E."/>
            <person name="Warren W."/>
            <person name="Chinwalla A."/>
            <person name="Mardis E.R."/>
            <person name="Wilson R.K."/>
        </authorList>
    </citation>
    <scope>NUCLEOTIDE SEQUENCE [LARGE SCALE GENOMIC DNA]</scope>
    <source>
        <strain evidence="1 2">ATCC 51271</strain>
    </source>
</reference>
<dbReference type="AlphaFoldDB" id="V2Y472"/>
<accession>V2Y472</accession>
<dbReference type="EMBL" id="ACIL03000007">
    <property type="protein sequence ID" value="ESL03738.1"/>
    <property type="molecule type" value="Genomic_DNA"/>
</dbReference>
<comment type="caution">
    <text evidence="1">The sequence shown here is derived from an EMBL/GenBank/DDBJ whole genome shotgun (WGS) entry which is preliminary data.</text>
</comment>
<sequence length="42" mass="5211">MNNLDYRIKSHECVFLSLNRKNAFHRLFIYVLIFVIIRNRDK</sequence>
<evidence type="ECO:0000313" key="1">
    <source>
        <dbReference type="EMBL" id="ESL03738.1"/>
    </source>
</evidence>
<gene>
    <name evidence="1" type="ORF">GCWU0000282_000903</name>
</gene>
<protein>
    <submittedName>
        <fullName evidence="1">Uncharacterized protein</fullName>
    </submittedName>
</protein>
<dbReference type="STRING" id="592026.GCWU0000282_000903"/>
<organism evidence="1 2">
    <name type="scientific">Catonella morbi ATCC 51271</name>
    <dbReference type="NCBI Taxonomy" id="592026"/>
    <lineage>
        <taxon>Bacteria</taxon>
        <taxon>Bacillati</taxon>
        <taxon>Bacillota</taxon>
        <taxon>Clostridia</taxon>
        <taxon>Lachnospirales</taxon>
        <taxon>Lachnospiraceae</taxon>
        <taxon>Catonella</taxon>
    </lineage>
</organism>
<dbReference type="Proteomes" id="UP000018227">
    <property type="component" value="Unassembled WGS sequence"/>
</dbReference>
<proteinExistence type="predicted"/>